<reference evidence="1 2" key="1">
    <citation type="submission" date="2023-04" db="EMBL/GenBank/DDBJ databases">
        <title>Luteimonas sp. M1R5S18.</title>
        <authorList>
            <person name="Sun J.-Q."/>
        </authorList>
    </citation>
    <scope>NUCLEOTIDE SEQUENCE [LARGE SCALE GENOMIC DNA]</scope>
    <source>
        <strain evidence="1 2">M1R5S18</strain>
    </source>
</reference>
<protein>
    <submittedName>
        <fullName evidence="1">YdeI/OmpD-associated family protein</fullName>
    </submittedName>
</protein>
<accession>A0ABT6JMI3</accession>
<organism evidence="1 2">
    <name type="scientific">Luteimonas rhizosphaericola</name>
    <dbReference type="NCBI Taxonomy" id="3042024"/>
    <lineage>
        <taxon>Bacteria</taxon>
        <taxon>Pseudomonadati</taxon>
        <taxon>Pseudomonadota</taxon>
        <taxon>Gammaproteobacteria</taxon>
        <taxon>Lysobacterales</taxon>
        <taxon>Lysobacteraceae</taxon>
        <taxon>Luteimonas</taxon>
    </lineage>
</organism>
<dbReference type="Pfam" id="PF13376">
    <property type="entry name" value="OmdA"/>
    <property type="match status" value="1"/>
</dbReference>
<keyword evidence="2" id="KW-1185">Reference proteome</keyword>
<proteinExistence type="predicted"/>
<dbReference type="Proteomes" id="UP001156831">
    <property type="component" value="Unassembled WGS sequence"/>
</dbReference>
<gene>
    <name evidence="1" type="ORF">QFW80_14135</name>
</gene>
<dbReference type="RefSeq" id="WP_280602618.1">
    <property type="nucleotide sequence ID" value="NZ_JARXRN010000028.1"/>
</dbReference>
<name>A0ABT6JMI3_9GAMM</name>
<evidence type="ECO:0000313" key="1">
    <source>
        <dbReference type="EMBL" id="MDH5831658.1"/>
    </source>
</evidence>
<sequence>MTAAPIYFEDAGALARWLRANADTASELIVGFMKAGTGAPGLTWPQAVDEALCVGWIDGVRHRVDAHRYRIRFTPRRPGSHWSAVNIAKVETLQAAGRMTPAGLAAFAQRTEARSRRASYERGEVVFSAGQLHTFRQVPAAWRYFEACPPGYRKQLTCWVVSAKQDATQARRLMQLIEACAAGRRL</sequence>
<dbReference type="EMBL" id="JARXRN010000028">
    <property type="protein sequence ID" value="MDH5831658.1"/>
    <property type="molecule type" value="Genomic_DNA"/>
</dbReference>
<evidence type="ECO:0000313" key="2">
    <source>
        <dbReference type="Proteomes" id="UP001156831"/>
    </source>
</evidence>
<comment type="caution">
    <text evidence="1">The sequence shown here is derived from an EMBL/GenBank/DDBJ whole genome shotgun (WGS) entry which is preliminary data.</text>
</comment>